<keyword evidence="1" id="KW-0812">Transmembrane</keyword>
<sequence>MENDIPSPAPGASDPAAGARDALASLEADAVHLADRVITPWWYHPILAVLVALIMTGLLLPPFGTAACTATGILGMVLLMRAYGRVSGVVITQAAGPRGRALLWALVGILAAAFIAVVVIANSGASGWWAALAIVPTAVAVIVLGRRYDDSLRRELPLA</sequence>
<dbReference type="EMBL" id="WSTA01000044">
    <property type="protein sequence ID" value="MWB98990.1"/>
    <property type="molecule type" value="Genomic_DNA"/>
</dbReference>
<evidence type="ECO:0000256" key="1">
    <source>
        <dbReference type="SAM" id="Phobius"/>
    </source>
</evidence>
<comment type="caution">
    <text evidence="2">The sequence shown here is derived from an EMBL/GenBank/DDBJ whole genome shotgun (WGS) entry which is preliminary data.</text>
</comment>
<keyword evidence="3" id="KW-1185">Reference proteome</keyword>
<evidence type="ECO:0008006" key="4">
    <source>
        <dbReference type="Google" id="ProtNLM"/>
    </source>
</evidence>
<dbReference type="Proteomes" id="UP000438182">
    <property type="component" value="Unassembled WGS sequence"/>
</dbReference>
<feature type="transmembrane region" description="Helical" evidence="1">
    <location>
        <begin position="127"/>
        <end position="145"/>
    </location>
</feature>
<protein>
    <recommendedName>
        <fullName evidence="4">Transmembrane protein</fullName>
    </recommendedName>
</protein>
<dbReference type="RefSeq" id="WP_160424824.1">
    <property type="nucleotide sequence ID" value="NZ_WSTA01000044.1"/>
</dbReference>
<proteinExistence type="predicted"/>
<organism evidence="2 3">
    <name type="scientific">Agromyces seonyuensis</name>
    <dbReference type="NCBI Taxonomy" id="2662446"/>
    <lineage>
        <taxon>Bacteria</taxon>
        <taxon>Bacillati</taxon>
        <taxon>Actinomycetota</taxon>
        <taxon>Actinomycetes</taxon>
        <taxon>Micrococcales</taxon>
        <taxon>Microbacteriaceae</taxon>
        <taxon>Agromyces</taxon>
    </lineage>
</organism>
<evidence type="ECO:0000313" key="2">
    <source>
        <dbReference type="EMBL" id="MWB98990.1"/>
    </source>
</evidence>
<keyword evidence="1" id="KW-1133">Transmembrane helix</keyword>
<reference evidence="2 3" key="1">
    <citation type="submission" date="2019-12" db="EMBL/GenBank/DDBJ databases">
        <authorList>
            <person name="Kim Y.S."/>
        </authorList>
    </citation>
    <scope>NUCLEOTIDE SEQUENCE [LARGE SCALE GENOMIC DNA]</scope>
    <source>
        <strain evidence="2 3">MMS17-SY077</strain>
    </source>
</reference>
<feature type="transmembrane region" description="Helical" evidence="1">
    <location>
        <begin position="47"/>
        <end position="80"/>
    </location>
</feature>
<name>A0A6I4NXE2_9MICO</name>
<dbReference type="AlphaFoldDB" id="A0A6I4NXE2"/>
<keyword evidence="1" id="KW-0472">Membrane</keyword>
<accession>A0A6I4NXE2</accession>
<gene>
    <name evidence="2" type="ORF">GB864_10570</name>
</gene>
<feature type="transmembrane region" description="Helical" evidence="1">
    <location>
        <begin position="101"/>
        <end position="121"/>
    </location>
</feature>
<evidence type="ECO:0000313" key="3">
    <source>
        <dbReference type="Proteomes" id="UP000438182"/>
    </source>
</evidence>